<protein>
    <submittedName>
        <fullName evidence="7">ABC transporter B family member 2</fullName>
    </submittedName>
</protein>
<dbReference type="GO" id="GO:0140359">
    <property type="term" value="F:ABC-type transporter activity"/>
    <property type="evidence" value="ECO:0007669"/>
    <property type="project" value="InterPro"/>
</dbReference>
<feature type="transmembrane region" description="Helical" evidence="5">
    <location>
        <begin position="84"/>
        <end position="102"/>
    </location>
</feature>
<organism evidence="7 8">
    <name type="scientific">Mucuna pruriens</name>
    <name type="common">Velvet bean</name>
    <name type="synonym">Dolichos pruriens</name>
    <dbReference type="NCBI Taxonomy" id="157652"/>
    <lineage>
        <taxon>Eukaryota</taxon>
        <taxon>Viridiplantae</taxon>
        <taxon>Streptophyta</taxon>
        <taxon>Embryophyta</taxon>
        <taxon>Tracheophyta</taxon>
        <taxon>Spermatophyta</taxon>
        <taxon>Magnoliopsida</taxon>
        <taxon>eudicotyledons</taxon>
        <taxon>Gunneridae</taxon>
        <taxon>Pentapetalae</taxon>
        <taxon>rosids</taxon>
        <taxon>fabids</taxon>
        <taxon>Fabales</taxon>
        <taxon>Fabaceae</taxon>
        <taxon>Papilionoideae</taxon>
        <taxon>50 kb inversion clade</taxon>
        <taxon>NPAAA clade</taxon>
        <taxon>indigoferoid/millettioid clade</taxon>
        <taxon>Phaseoleae</taxon>
        <taxon>Mucuna</taxon>
    </lineage>
</organism>
<feature type="non-terminal residue" evidence="7">
    <location>
        <position position="1"/>
    </location>
</feature>
<sequence>MHHPKLDFQWFPLHFPSYFLYMGTVGANMSDRGTFSGDSAVDAKTKKEHKVPLLKLFSFADFYDCVLMALGSVGACIHGASVPVFFIFFGKLINVIGLAYLFPKEASHKVAKYSLDFVYLSIAILFSSWTEVACWMHTGERQAAKMRMAYLKSMLNQDIGLFDTEASTGEVISAITSDIIIVQDALSEKCLPHVLRLLRSRKK</sequence>
<evidence type="ECO:0000256" key="4">
    <source>
        <dbReference type="ARBA" id="ARBA00023136"/>
    </source>
</evidence>
<keyword evidence="8" id="KW-1185">Reference proteome</keyword>
<dbReference type="PANTHER" id="PTHR24222:SF62">
    <property type="entry name" value="ABC TRANSPORTER B FAMILY MEMBER 2"/>
    <property type="match status" value="1"/>
</dbReference>
<evidence type="ECO:0000259" key="6">
    <source>
        <dbReference type="PROSITE" id="PS50929"/>
    </source>
</evidence>
<evidence type="ECO:0000256" key="5">
    <source>
        <dbReference type="SAM" id="Phobius"/>
    </source>
</evidence>
<dbReference type="OrthoDB" id="1742190at2759"/>
<dbReference type="PANTHER" id="PTHR24222">
    <property type="entry name" value="ABC TRANSPORTER B FAMILY"/>
    <property type="match status" value="1"/>
</dbReference>
<comment type="subcellular location">
    <subcellularLocation>
        <location evidence="1">Membrane</location>
        <topology evidence="1">Multi-pass membrane protein</topology>
    </subcellularLocation>
</comment>
<dbReference type="GO" id="GO:0005886">
    <property type="term" value="C:plasma membrane"/>
    <property type="evidence" value="ECO:0007669"/>
    <property type="project" value="TreeGrafter"/>
</dbReference>
<evidence type="ECO:0000256" key="3">
    <source>
        <dbReference type="ARBA" id="ARBA00022989"/>
    </source>
</evidence>
<keyword evidence="4 5" id="KW-0472">Membrane</keyword>
<feature type="domain" description="ABC transmembrane type-1" evidence="6">
    <location>
        <begin position="69"/>
        <end position="188"/>
    </location>
</feature>
<dbReference type="Proteomes" id="UP000257109">
    <property type="component" value="Unassembled WGS sequence"/>
</dbReference>
<accession>A0A371HA52</accession>
<proteinExistence type="predicted"/>
<dbReference type="Pfam" id="PF00664">
    <property type="entry name" value="ABC_membrane"/>
    <property type="match status" value="1"/>
</dbReference>
<dbReference type="InterPro" id="IPR011527">
    <property type="entry name" value="ABC1_TM_dom"/>
</dbReference>
<dbReference type="EMBL" id="QJKJ01003198">
    <property type="protein sequence ID" value="RDX99583.1"/>
    <property type="molecule type" value="Genomic_DNA"/>
</dbReference>
<keyword evidence="3 5" id="KW-1133">Transmembrane helix</keyword>
<dbReference type="Gene3D" id="1.20.1560.10">
    <property type="entry name" value="ABC transporter type 1, transmembrane domain"/>
    <property type="match status" value="1"/>
</dbReference>
<dbReference type="SUPFAM" id="SSF90123">
    <property type="entry name" value="ABC transporter transmembrane region"/>
    <property type="match status" value="1"/>
</dbReference>
<dbReference type="PROSITE" id="PS50929">
    <property type="entry name" value="ABC_TM1F"/>
    <property type="match status" value="1"/>
</dbReference>
<dbReference type="STRING" id="157652.A0A371HA52"/>
<dbReference type="GO" id="GO:0005524">
    <property type="term" value="F:ATP binding"/>
    <property type="evidence" value="ECO:0007669"/>
    <property type="project" value="InterPro"/>
</dbReference>
<evidence type="ECO:0000313" key="8">
    <source>
        <dbReference type="Proteomes" id="UP000257109"/>
    </source>
</evidence>
<reference evidence="7" key="1">
    <citation type="submission" date="2018-05" db="EMBL/GenBank/DDBJ databases">
        <title>Draft genome of Mucuna pruriens seed.</title>
        <authorList>
            <person name="Nnadi N.E."/>
            <person name="Vos R."/>
            <person name="Hasami M.H."/>
            <person name="Devisetty U.K."/>
            <person name="Aguiy J.C."/>
        </authorList>
    </citation>
    <scope>NUCLEOTIDE SEQUENCE [LARGE SCALE GENOMIC DNA]</scope>
    <source>
        <strain evidence="7">JCA_2017</strain>
    </source>
</reference>
<comment type="caution">
    <text evidence="7">The sequence shown here is derived from an EMBL/GenBank/DDBJ whole genome shotgun (WGS) entry which is preliminary data.</text>
</comment>
<name>A0A371HA52_MUCPR</name>
<gene>
    <name evidence="7" type="primary">ABCB2</name>
    <name evidence="7" type="ORF">CR513_17350</name>
</gene>
<evidence type="ECO:0000256" key="1">
    <source>
        <dbReference type="ARBA" id="ARBA00004141"/>
    </source>
</evidence>
<evidence type="ECO:0000313" key="7">
    <source>
        <dbReference type="EMBL" id="RDX99583.1"/>
    </source>
</evidence>
<dbReference type="AlphaFoldDB" id="A0A371HA52"/>
<dbReference type="InterPro" id="IPR039421">
    <property type="entry name" value="Type_1_exporter"/>
</dbReference>
<keyword evidence="2 5" id="KW-0812">Transmembrane</keyword>
<feature type="transmembrane region" description="Helical" evidence="5">
    <location>
        <begin position="117"/>
        <end position="138"/>
    </location>
</feature>
<evidence type="ECO:0000256" key="2">
    <source>
        <dbReference type="ARBA" id="ARBA00022692"/>
    </source>
</evidence>
<dbReference type="InterPro" id="IPR036640">
    <property type="entry name" value="ABC1_TM_sf"/>
</dbReference>